<dbReference type="InterPro" id="IPR019533">
    <property type="entry name" value="Peptidase_S26"/>
</dbReference>
<keyword evidence="4" id="KW-0378">Hydrolase</keyword>
<feature type="domain" description="Peptidase S26" evidence="12">
    <location>
        <begin position="27"/>
        <end position="84"/>
    </location>
</feature>
<protein>
    <recommendedName>
        <fullName evidence="9">Signal peptidase I</fullName>
    </recommendedName>
</protein>
<dbReference type="GO" id="GO:0016020">
    <property type="term" value="C:membrane"/>
    <property type="evidence" value="ECO:0007669"/>
    <property type="project" value="InterPro"/>
</dbReference>
<organism evidence="13 14">
    <name type="scientific">Pyrobaculum islandicum (strain DSM 4184 / JCM 9189 / GEO3)</name>
    <dbReference type="NCBI Taxonomy" id="384616"/>
    <lineage>
        <taxon>Archaea</taxon>
        <taxon>Thermoproteota</taxon>
        <taxon>Thermoprotei</taxon>
        <taxon>Thermoproteales</taxon>
        <taxon>Thermoproteaceae</taxon>
        <taxon>Pyrobaculum</taxon>
    </lineage>
</organism>
<evidence type="ECO:0000256" key="11">
    <source>
        <dbReference type="SAM" id="Phobius"/>
    </source>
</evidence>
<feature type="transmembrane region" description="Helical" evidence="11">
    <location>
        <begin position="134"/>
        <end position="152"/>
    </location>
</feature>
<keyword evidence="8 11" id="KW-0472">Membrane</keyword>
<dbReference type="GO" id="GO:0006465">
    <property type="term" value="P:signal peptide processing"/>
    <property type="evidence" value="ECO:0007669"/>
    <property type="project" value="InterPro"/>
</dbReference>
<evidence type="ECO:0000256" key="9">
    <source>
        <dbReference type="ARBA" id="ARBA00033305"/>
    </source>
</evidence>
<accession>A1RW30</accession>
<keyword evidence="6" id="KW-0735">Signal-anchor</keyword>
<dbReference type="InterPro" id="IPR001733">
    <property type="entry name" value="Peptidase_S26B"/>
</dbReference>
<dbReference type="PANTHER" id="PTHR10806">
    <property type="entry name" value="SIGNAL PEPTIDASE COMPLEX CATALYTIC SUBUNIT SEC11"/>
    <property type="match status" value="1"/>
</dbReference>
<keyword evidence="5" id="KW-0256">Endoplasmic reticulum</keyword>
<dbReference type="InterPro" id="IPR036286">
    <property type="entry name" value="LexA/Signal_pep-like_sf"/>
</dbReference>
<evidence type="ECO:0000256" key="3">
    <source>
        <dbReference type="ARBA" id="ARBA00022692"/>
    </source>
</evidence>
<evidence type="ECO:0000256" key="5">
    <source>
        <dbReference type="ARBA" id="ARBA00022824"/>
    </source>
</evidence>
<dbReference type="eggNOG" id="arCOG01739">
    <property type="taxonomic scope" value="Archaea"/>
</dbReference>
<evidence type="ECO:0000256" key="2">
    <source>
        <dbReference type="ARBA" id="ARBA00022670"/>
    </source>
</evidence>
<dbReference type="KEGG" id="pis:Pisl_2015"/>
<comment type="subcellular location">
    <subcellularLocation>
        <location evidence="1">Endoplasmic reticulum membrane</location>
        <topology evidence="1">Single-pass type II membrane protein</topology>
    </subcellularLocation>
</comment>
<dbReference type="CDD" id="cd06530">
    <property type="entry name" value="S26_SPase_I"/>
    <property type="match status" value="1"/>
</dbReference>
<keyword evidence="7 11" id="KW-1133">Transmembrane helix</keyword>
<dbReference type="NCBIfam" id="TIGR02228">
    <property type="entry name" value="sigpep_I_arch"/>
    <property type="match status" value="1"/>
</dbReference>
<dbReference type="PROSITE" id="PS00501">
    <property type="entry name" value="SPASE_I_1"/>
    <property type="match status" value="1"/>
</dbReference>
<evidence type="ECO:0000256" key="7">
    <source>
        <dbReference type="ARBA" id="ARBA00022989"/>
    </source>
</evidence>
<reference evidence="13" key="1">
    <citation type="submission" date="2006-12" db="EMBL/GenBank/DDBJ databases">
        <title>Complete sequence of Pyrobaculum islandicum DSM 4184.</title>
        <authorList>
            <person name="Copeland A."/>
            <person name="Lucas S."/>
            <person name="Lapidus A."/>
            <person name="Barry K."/>
            <person name="Detter J.C."/>
            <person name="Glavina del Rio T."/>
            <person name="Dalin E."/>
            <person name="Tice H."/>
            <person name="Pitluck S."/>
            <person name="Meincke L."/>
            <person name="Brettin T."/>
            <person name="Bruce D."/>
            <person name="Han C."/>
            <person name="Tapia R."/>
            <person name="Gilna P."/>
            <person name="Schmutz J."/>
            <person name="Larimer F."/>
            <person name="Land M."/>
            <person name="Hauser L."/>
            <person name="Kyrpides N."/>
            <person name="Mikhailova N."/>
            <person name="Cozen A.E."/>
            <person name="Fitz-Gibbon S.T."/>
            <person name="House C.H."/>
            <person name="Saltikov C."/>
            <person name="Lowe T."/>
            <person name="Richardson P."/>
        </authorList>
    </citation>
    <scope>NUCLEOTIDE SEQUENCE [LARGE SCALE GENOMIC DNA]</scope>
    <source>
        <strain evidence="13">DSM 4184</strain>
    </source>
</reference>
<feature type="transmembrane region" description="Helical" evidence="11">
    <location>
        <begin position="25"/>
        <end position="51"/>
    </location>
</feature>
<feature type="transmembrane region" description="Helical" evidence="11">
    <location>
        <begin position="164"/>
        <end position="183"/>
    </location>
</feature>
<sequence length="197" mass="21447">MLRLLELLLYTGCVFGGMGGWVREFLWLVAIVVALVVYSVVAGVAWPIAVVSSYSMEPTLRVGDFIFLVGASCQSVSPGDVVVYVARNPLWVGSWIIHRVYQKVDRGGCGLITWGDNNPAPDQAAGEPPVTNNIIGKVLFTVPYVGVFPLVVRPQGVGGEAVAAWLGRLALFSVATYLFYLYFKGGEPRRRRGRKAI</sequence>
<comment type="function">
    <text evidence="10">Catalytic component of the signal peptidase complex (SPC) which catalyzes the cleavage of N-terminal signal sequences from nascent proteins as they are translocated into the lumen of the endoplasmic reticulum. Specifically cleaves N-terminal signal peptides that contain a hydrophobic alpha-helix (h-region) shorter than 18-20 amino acids.</text>
</comment>
<dbReference type="AlphaFoldDB" id="A1RW30"/>
<evidence type="ECO:0000313" key="13">
    <source>
        <dbReference type="EMBL" id="ABL89162.1"/>
    </source>
</evidence>
<dbReference type="GO" id="GO:0004252">
    <property type="term" value="F:serine-type endopeptidase activity"/>
    <property type="evidence" value="ECO:0007669"/>
    <property type="project" value="InterPro"/>
</dbReference>
<evidence type="ECO:0000256" key="10">
    <source>
        <dbReference type="ARBA" id="ARBA00045533"/>
    </source>
</evidence>
<name>A1RW30_PYRIL</name>
<gene>
    <name evidence="13" type="ordered locus">Pisl_2015</name>
</gene>
<dbReference type="MEROPS" id="S26.017"/>
<evidence type="ECO:0000256" key="8">
    <source>
        <dbReference type="ARBA" id="ARBA00023136"/>
    </source>
</evidence>
<dbReference type="Pfam" id="PF10502">
    <property type="entry name" value="Peptidase_S26"/>
    <property type="match status" value="1"/>
</dbReference>
<keyword evidence="14" id="KW-1185">Reference proteome</keyword>
<keyword evidence="3 11" id="KW-0812">Transmembrane</keyword>
<evidence type="ECO:0000256" key="6">
    <source>
        <dbReference type="ARBA" id="ARBA00022968"/>
    </source>
</evidence>
<evidence type="ECO:0000259" key="12">
    <source>
        <dbReference type="Pfam" id="PF10502"/>
    </source>
</evidence>
<dbReference type="HOGENOM" id="CLU_1551904_0_0_2"/>
<keyword evidence="2" id="KW-0645">Protease</keyword>
<evidence type="ECO:0000313" key="14">
    <source>
        <dbReference type="Proteomes" id="UP000002595"/>
    </source>
</evidence>
<dbReference type="EMBL" id="CP000504">
    <property type="protein sequence ID" value="ABL89162.1"/>
    <property type="molecule type" value="Genomic_DNA"/>
</dbReference>
<dbReference type="InterPro" id="IPR019756">
    <property type="entry name" value="Pept_S26A_signal_pept_1_Ser-AS"/>
</dbReference>
<dbReference type="PANTHER" id="PTHR10806:SF6">
    <property type="entry name" value="SIGNAL PEPTIDASE COMPLEX CATALYTIC SUBUNIT SEC11"/>
    <property type="match status" value="1"/>
</dbReference>
<dbReference type="STRING" id="384616.Pisl_2015"/>
<proteinExistence type="predicted"/>
<evidence type="ECO:0000256" key="1">
    <source>
        <dbReference type="ARBA" id="ARBA00004648"/>
    </source>
</evidence>
<dbReference type="SUPFAM" id="SSF51306">
    <property type="entry name" value="LexA/Signal peptidase"/>
    <property type="match status" value="1"/>
</dbReference>
<dbReference type="Proteomes" id="UP000002595">
    <property type="component" value="Chromosome"/>
</dbReference>
<evidence type="ECO:0000256" key="4">
    <source>
        <dbReference type="ARBA" id="ARBA00022801"/>
    </source>
</evidence>